<proteinExistence type="predicted"/>
<name>R4K6X3_CLOPA</name>
<dbReference type="EMBL" id="CP003261">
    <property type="protein sequence ID" value="AGK95390.1"/>
    <property type="molecule type" value="Genomic_DNA"/>
</dbReference>
<dbReference type="HOGENOM" id="CLU_3166522_0_0_9"/>
<reference evidence="1 2" key="1">
    <citation type="submission" date="2012-01" db="EMBL/GenBank/DDBJ databases">
        <title>Complete sequence of chromosome of Clostridium pasteurianum BC1.</title>
        <authorList>
            <consortium name="US DOE Joint Genome Institute"/>
            <person name="Lucas S."/>
            <person name="Han J."/>
            <person name="Lapidus A."/>
            <person name="Cheng J.-F."/>
            <person name="Goodwin L."/>
            <person name="Pitluck S."/>
            <person name="Peters L."/>
            <person name="Mikhailova N."/>
            <person name="Teshima H."/>
            <person name="Detter J.C."/>
            <person name="Han C."/>
            <person name="Tapia R."/>
            <person name="Land M."/>
            <person name="Hauser L."/>
            <person name="Kyrpides N."/>
            <person name="Ivanova N."/>
            <person name="Pagani I."/>
            <person name="Dunn J."/>
            <person name="Taghavi S."/>
            <person name="Francis A."/>
            <person name="van der Lelie D."/>
            <person name="Woyke T."/>
        </authorList>
    </citation>
    <scope>NUCLEOTIDE SEQUENCE [LARGE SCALE GENOMIC DNA]</scope>
    <source>
        <strain evidence="1 2">BC1</strain>
    </source>
</reference>
<protein>
    <submittedName>
        <fullName evidence="1">Uncharacterized protein</fullName>
    </submittedName>
</protein>
<evidence type="ECO:0000313" key="2">
    <source>
        <dbReference type="Proteomes" id="UP000013523"/>
    </source>
</evidence>
<gene>
    <name evidence="1" type="ORF">Clopa_0328</name>
</gene>
<accession>R4K6X3</accession>
<organism evidence="1 2">
    <name type="scientific">Clostridium pasteurianum BC1</name>
    <dbReference type="NCBI Taxonomy" id="86416"/>
    <lineage>
        <taxon>Bacteria</taxon>
        <taxon>Bacillati</taxon>
        <taxon>Bacillota</taxon>
        <taxon>Clostridia</taxon>
        <taxon>Eubacteriales</taxon>
        <taxon>Clostridiaceae</taxon>
        <taxon>Clostridium</taxon>
    </lineage>
</organism>
<dbReference type="STRING" id="86416.Clopa_0328"/>
<dbReference type="Proteomes" id="UP000013523">
    <property type="component" value="Chromosome"/>
</dbReference>
<dbReference type="RefSeq" id="WP_015613717.1">
    <property type="nucleotide sequence ID" value="NC_021182.1"/>
</dbReference>
<dbReference type="KEGG" id="cpas:Clopa_0328"/>
<dbReference type="PATRIC" id="fig|86416.3.peg.306"/>
<evidence type="ECO:0000313" key="1">
    <source>
        <dbReference type="EMBL" id="AGK95390.1"/>
    </source>
</evidence>
<sequence length="47" mass="5575">MTNKEIAVITYKILQKRKHRKKRLESKVTMSQIDAMERSMGRKLGQI</sequence>
<keyword evidence="2" id="KW-1185">Reference proteome</keyword>
<dbReference type="AlphaFoldDB" id="R4K6X3"/>